<evidence type="ECO:0000313" key="8">
    <source>
        <dbReference type="EMBL" id="TNV77631.1"/>
    </source>
</evidence>
<dbReference type="Gene3D" id="3.30.40.10">
    <property type="entry name" value="Zinc/RING finger domain, C3HC4 (zinc finger)"/>
    <property type="match status" value="1"/>
</dbReference>
<dbReference type="SUPFAM" id="SSF57850">
    <property type="entry name" value="RING/U-box"/>
    <property type="match status" value="1"/>
</dbReference>
<evidence type="ECO:0000313" key="9">
    <source>
        <dbReference type="Proteomes" id="UP000785679"/>
    </source>
</evidence>
<keyword evidence="6" id="KW-1133">Transmembrane helix</keyword>
<feature type="transmembrane region" description="Helical" evidence="6">
    <location>
        <begin position="146"/>
        <end position="166"/>
    </location>
</feature>
<evidence type="ECO:0000259" key="7">
    <source>
        <dbReference type="PROSITE" id="PS50089"/>
    </source>
</evidence>
<evidence type="ECO:0000256" key="1">
    <source>
        <dbReference type="ARBA" id="ARBA00022723"/>
    </source>
</evidence>
<gene>
    <name evidence="8" type="ORF">FGO68_gene16815</name>
</gene>
<sequence length="324" mass="37282">MSDYSSGYATQSTNSDNADANQFQQQYDDLEAAQPPIQPFSANNELRAIHRGPQQQDRRQEPELARQAPFTFGNQTNTEQKIKCDIVMNIFLLTFTMMDDAGTCGIPIIQWVSVYFAACIIKDVAKLYSRYMRSAPEYQDRIRFRKFFNVISTVAIELFLLAWFIYGHRLYFSPESGNCSDSNAFLMYVMLLVIIIFYLKFSVYLCVIGALLGYVVIHYRRKRNAINQSEVILKSLVKTKFGQMVLNQAPARLAEEVIMLGNDEQNPECVICYMTYEATDEVVKLKCNEKHYFHEKCIEAWIKQGKNTCPVCRETIDPSVAIDN</sequence>
<dbReference type="PROSITE" id="PS50089">
    <property type="entry name" value="ZF_RING_2"/>
    <property type="match status" value="1"/>
</dbReference>
<keyword evidence="6" id="KW-0812">Transmembrane</keyword>
<reference evidence="8" key="1">
    <citation type="submission" date="2019-06" db="EMBL/GenBank/DDBJ databases">
        <authorList>
            <person name="Zheng W."/>
        </authorList>
    </citation>
    <scope>NUCLEOTIDE SEQUENCE</scope>
    <source>
        <strain evidence="8">QDHG01</strain>
    </source>
</reference>
<feature type="transmembrane region" description="Helical" evidence="6">
    <location>
        <begin position="186"/>
        <end position="217"/>
    </location>
</feature>
<dbReference type="EMBL" id="RRYP01011590">
    <property type="protein sequence ID" value="TNV77631.1"/>
    <property type="molecule type" value="Genomic_DNA"/>
</dbReference>
<keyword evidence="9" id="KW-1185">Reference proteome</keyword>
<dbReference type="SMART" id="SM00744">
    <property type="entry name" value="RINGv"/>
    <property type="match status" value="1"/>
</dbReference>
<dbReference type="AlphaFoldDB" id="A0A8J8T119"/>
<dbReference type="PANTHER" id="PTHR46225:SF19">
    <property type="entry name" value="RING-TYPE DOMAIN-CONTAINING PROTEIN"/>
    <property type="match status" value="1"/>
</dbReference>
<feature type="domain" description="RING-type" evidence="7">
    <location>
        <begin position="269"/>
        <end position="313"/>
    </location>
</feature>
<protein>
    <recommendedName>
        <fullName evidence="7">RING-type domain-containing protein</fullName>
    </recommendedName>
</protein>
<evidence type="ECO:0000256" key="4">
    <source>
        <dbReference type="PROSITE-ProRule" id="PRU00175"/>
    </source>
</evidence>
<accession>A0A8J8T119</accession>
<dbReference type="OrthoDB" id="297832at2759"/>
<evidence type="ECO:0000256" key="2">
    <source>
        <dbReference type="ARBA" id="ARBA00022771"/>
    </source>
</evidence>
<dbReference type="Pfam" id="PF13639">
    <property type="entry name" value="zf-RING_2"/>
    <property type="match status" value="1"/>
</dbReference>
<dbReference type="InterPro" id="IPR011016">
    <property type="entry name" value="Znf_RING-CH"/>
</dbReference>
<dbReference type="InterPro" id="IPR013083">
    <property type="entry name" value="Znf_RING/FYVE/PHD"/>
</dbReference>
<dbReference type="Proteomes" id="UP000785679">
    <property type="component" value="Unassembled WGS sequence"/>
</dbReference>
<evidence type="ECO:0000256" key="3">
    <source>
        <dbReference type="ARBA" id="ARBA00022833"/>
    </source>
</evidence>
<feature type="compositionally biased region" description="Polar residues" evidence="5">
    <location>
        <begin position="1"/>
        <end position="27"/>
    </location>
</feature>
<keyword evidence="3" id="KW-0862">Zinc</keyword>
<dbReference type="InterPro" id="IPR001841">
    <property type="entry name" value="Znf_RING"/>
</dbReference>
<comment type="caution">
    <text evidence="8">The sequence shown here is derived from an EMBL/GenBank/DDBJ whole genome shotgun (WGS) entry which is preliminary data.</text>
</comment>
<feature type="region of interest" description="Disordered" evidence="5">
    <location>
        <begin position="1"/>
        <end position="29"/>
    </location>
</feature>
<evidence type="ECO:0000256" key="5">
    <source>
        <dbReference type="SAM" id="MobiDB-lite"/>
    </source>
</evidence>
<keyword evidence="6" id="KW-0472">Membrane</keyword>
<dbReference type="SMART" id="SM00184">
    <property type="entry name" value="RING"/>
    <property type="match status" value="1"/>
</dbReference>
<organism evidence="8 9">
    <name type="scientific">Halteria grandinella</name>
    <dbReference type="NCBI Taxonomy" id="5974"/>
    <lineage>
        <taxon>Eukaryota</taxon>
        <taxon>Sar</taxon>
        <taxon>Alveolata</taxon>
        <taxon>Ciliophora</taxon>
        <taxon>Intramacronucleata</taxon>
        <taxon>Spirotrichea</taxon>
        <taxon>Stichotrichia</taxon>
        <taxon>Sporadotrichida</taxon>
        <taxon>Halteriidae</taxon>
        <taxon>Halteria</taxon>
    </lineage>
</organism>
<proteinExistence type="predicted"/>
<dbReference type="GO" id="GO:0008270">
    <property type="term" value="F:zinc ion binding"/>
    <property type="evidence" value="ECO:0007669"/>
    <property type="project" value="UniProtKB-KW"/>
</dbReference>
<dbReference type="PANTHER" id="PTHR46225">
    <property type="entry name" value="C3H4 TYPE ZINC FINGER PROTEIN"/>
    <property type="match status" value="1"/>
</dbReference>
<keyword evidence="1" id="KW-0479">Metal-binding</keyword>
<evidence type="ECO:0000256" key="6">
    <source>
        <dbReference type="SAM" id="Phobius"/>
    </source>
</evidence>
<keyword evidence="2 4" id="KW-0863">Zinc-finger</keyword>
<dbReference type="CDD" id="cd16454">
    <property type="entry name" value="RING-H2_PA-TM-RING"/>
    <property type="match status" value="1"/>
</dbReference>
<name>A0A8J8T119_HALGN</name>